<sequence>MFIDTKMSKVIVHHFSMSLLISKASSSLHVKPQFLCSIRYFHFFKYKTIHRPGDGVNFKKNPNETEENKEEDPFDYDLFGNKRFRRYSDYFHYSDRPAASGGYSHFTNEGLFGDKRVHIYPPVQRLFKIGNYAIFFGTFLLLAGALHSQYNEKPFFQMDATIFDDMFKDKEAPPKS</sequence>
<keyword evidence="1" id="KW-0472">Membrane</keyword>
<keyword evidence="2" id="KW-1185">Reference proteome</keyword>
<keyword evidence="1" id="KW-0812">Transmembrane</keyword>
<feature type="transmembrane region" description="Helical" evidence="1">
    <location>
        <begin position="129"/>
        <end position="148"/>
    </location>
</feature>
<dbReference type="AlphaFoldDB" id="A0A914DWL2"/>
<dbReference type="Proteomes" id="UP000887540">
    <property type="component" value="Unplaced"/>
</dbReference>
<name>A0A914DWL2_9BILA</name>
<accession>A0A914DWL2</accession>
<dbReference type="WBParaSite" id="ACRNAN_scaffold454.g8127.t1">
    <property type="protein sequence ID" value="ACRNAN_scaffold454.g8127.t1"/>
    <property type="gene ID" value="ACRNAN_scaffold454.g8127"/>
</dbReference>
<evidence type="ECO:0000256" key="1">
    <source>
        <dbReference type="SAM" id="Phobius"/>
    </source>
</evidence>
<keyword evidence="1" id="KW-1133">Transmembrane helix</keyword>
<organism evidence="2 3">
    <name type="scientific">Acrobeloides nanus</name>
    <dbReference type="NCBI Taxonomy" id="290746"/>
    <lineage>
        <taxon>Eukaryota</taxon>
        <taxon>Metazoa</taxon>
        <taxon>Ecdysozoa</taxon>
        <taxon>Nematoda</taxon>
        <taxon>Chromadorea</taxon>
        <taxon>Rhabditida</taxon>
        <taxon>Tylenchina</taxon>
        <taxon>Cephalobomorpha</taxon>
        <taxon>Cephaloboidea</taxon>
        <taxon>Cephalobidae</taxon>
        <taxon>Acrobeloides</taxon>
    </lineage>
</organism>
<reference evidence="3" key="1">
    <citation type="submission" date="2022-11" db="UniProtKB">
        <authorList>
            <consortium name="WormBaseParasite"/>
        </authorList>
    </citation>
    <scope>IDENTIFICATION</scope>
</reference>
<evidence type="ECO:0000313" key="2">
    <source>
        <dbReference type="Proteomes" id="UP000887540"/>
    </source>
</evidence>
<proteinExistence type="predicted"/>
<protein>
    <submittedName>
        <fullName evidence="3">Deltamethrin resistance protein prag01 domain-containing protein</fullName>
    </submittedName>
</protein>
<evidence type="ECO:0000313" key="3">
    <source>
        <dbReference type="WBParaSite" id="ACRNAN_scaffold454.g8127.t1"/>
    </source>
</evidence>